<proteinExistence type="predicted"/>
<dbReference type="PANTHER" id="PTHR12835">
    <property type="entry name" value="BIOTIN PROTEIN LIGASE"/>
    <property type="match status" value="1"/>
</dbReference>
<dbReference type="Proteomes" id="UP000240739">
    <property type="component" value="Unassembled WGS sequence"/>
</dbReference>
<dbReference type="InterPro" id="IPR004143">
    <property type="entry name" value="BPL_LPL_catalytic"/>
</dbReference>
<dbReference type="PROSITE" id="PS51733">
    <property type="entry name" value="BPL_LPL_CATALYTIC"/>
    <property type="match status" value="1"/>
</dbReference>
<dbReference type="OrthoDB" id="9807064at2"/>
<organism evidence="3 4">
    <name type="scientific">Paraconexibacter algicola</name>
    <dbReference type="NCBI Taxonomy" id="2133960"/>
    <lineage>
        <taxon>Bacteria</taxon>
        <taxon>Bacillati</taxon>
        <taxon>Actinomycetota</taxon>
        <taxon>Thermoleophilia</taxon>
        <taxon>Solirubrobacterales</taxon>
        <taxon>Paraconexibacteraceae</taxon>
        <taxon>Paraconexibacter</taxon>
    </lineage>
</organism>
<dbReference type="GO" id="GO:0004077">
    <property type="term" value="F:biotin--[biotin carboxyl-carrier protein] ligase activity"/>
    <property type="evidence" value="ECO:0007669"/>
    <property type="project" value="InterPro"/>
</dbReference>
<dbReference type="Gene3D" id="3.30.930.10">
    <property type="entry name" value="Bira Bifunctional Protein, Domain 2"/>
    <property type="match status" value="1"/>
</dbReference>
<dbReference type="InterPro" id="IPR004408">
    <property type="entry name" value="Biotin_CoA_COase_ligase"/>
</dbReference>
<dbReference type="NCBIfam" id="TIGR00121">
    <property type="entry name" value="birA_ligase"/>
    <property type="match status" value="1"/>
</dbReference>
<reference evidence="3 4" key="1">
    <citation type="submission" date="2018-03" db="EMBL/GenBank/DDBJ databases">
        <title>Aquarubrobacter algicola gen. nov., sp. nov., a novel actinobacterium isolated from shallow eutrophic lake during the end of cyanobacterial harmful algal blooms.</title>
        <authorList>
            <person name="Chun S.J."/>
        </authorList>
    </citation>
    <scope>NUCLEOTIDE SEQUENCE [LARGE SCALE GENOMIC DNA]</scope>
    <source>
        <strain evidence="3 4">Seoho-28</strain>
    </source>
</reference>
<evidence type="ECO:0000256" key="1">
    <source>
        <dbReference type="ARBA" id="ARBA00022598"/>
    </source>
</evidence>
<comment type="caution">
    <text evidence="3">The sequence shown here is derived from an EMBL/GenBank/DDBJ whole genome shotgun (WGS) entry which is preliminary data.</text>
</comment>
<keyword evidence="1 3" id="KW-0436">Ligase</keyword>
<dbReference type="RefSeq" id="WP_107567847.1">
    <property type="nucleotide sequence ID" value="NZ_PYYB01000001.1"/>
</dbReference>
<dbReference type="PANTHER" id="PTHR12835:SF5">
    <property type="entry name" value="BIOTIN--PROTEIN LIGASE"/>
    <property type="match status" value="1"/>
</dbReference>
<evidence type="ECO:0000259" key="2">
    <source>
        <dbReference type="PROSITE" id="PS51733"/>
    </source>
</evidence>
<evidence type="ECO:0000313" key="4">
    <source>
        <dbReference type="Proteomes" id="UP000240739"/>
    </source>
</evidence>
<gene>
    <name evidence="3" type="ORF">C7Y72_06490</name>
</gene>
<protein>
    <submittedName>
        <fullName evidence="3">Biotin--[acetyl-CoA-carboxylase] ligase</fullName>
    </submittedName>
</protein>
<dbReference type="EMBL" id="PYYB01000001">
    <property type="protein sequence ID" value="PTL59324.1"/>
    <property type="molecule type" value="Genomic_DNA"/>
</dbReference>
<name>A0A2T4UJA5_9ACTN</name>
<accession>A0A2T4UJA5</accession>
<dbReference type="CDD" id="cd16442">
    <property type="entry name" value="BPL"/>
    <property type="match status" value="1"/>
</dbReference>
<evidence type="ECO:0000313" key="3">
    <source>
        <dbReference type="EMBL" id="PTL59324.1"/>
    </source>
</evidence>
<dbReference type="GO" id="GO:0005737">
    <property type="term" value="C:cytoplasm"/>
    <property type="evidence" value="ECO:0007669"/>
    <property type="project" value="TreeGrafter"/>
</dbReference>
<dbReference type="SUPFAM" id="SSF55681">
    <property type="entry name" value="Class II aaRS and biotin synthetases"/>
    <property type="match status" value="1"/>
</dbReference>
<feature type="domain" description="BPL/LPL catalytic" evidence="2">
    <location>
        <begin position="1"/>
        <end position="180"/>
    </location>
</feature>
<dbReference type="InterPro" id="IPR045864">
    <property type="entry name" value="aa-tRNA-synth_II/BPL/LPL"/>
</dbReference>
<dbReference type="AlphaFoldDB" id="A0A2T4UJA5"/>
<sequence>MTALGTPRLHLRETTSTNDRARELAVAGAPHGTLVTAGAQSAGRGRQGRTWSAPAGHALLMSVVVRGAGDRFALLPLAAAVAVTDVVGEAARIKWPNDVLLPGDDTDAGPGRKVAGILCEGRPQEGWAIIGIGLNVAVRVADLPPELHATAASMERSPGELETVLASLLDALDAALGLPSDALLDRWRARDGLAGREVRWAQGHGIASGIDGLGRLVVALPGGGRTALDAGEVHLERSR</sequence>
<keyword evidence="4" id="KW-1185">Reference proteome</keyword>
<dbReference type="Pfam" id="PF03099">
    <property type="entry name" value="BPL_LplA_LipB"/>
    <property type="match status" value="1"/>
</dbReference>